<organism evidence="1 2">
    <name type="scientific">Mycolicibacterium mucogenicum</name>
    <name type="common">Mycobacterium mucogenicum</name>
    <dbReference type="NCBI Taxonomy" id="56689"/>
    <lineage>
        <taxon>Bacteria</taxon>
        <taxon>Bacillati</taxon>
        <taxon>Actinomycetota</taxon>
        <taxon>Actinomycetes</taxon>
        <taxon>Mycobacteriales</taxon>
        <taxon>Mycobacteriaceae</taxon>
        <taxon>Mycolicibacterium</taxon>
    </lineage>
</organism>
<proteinExistence type="predicted"/>
<protein>
    <submittedName>
        <fullName evidence="1">Uncharacterized protein</fullName>
    </submittedName>
</protein>
<dbReference type="EMBL" id="LZSF01000179">
    <property type="protein sequence ID" value="OBA85441.1"/>
    <property type="molecule type" value="Genomic_DNA"/>
</dbReference>
<sequence length="229" mass="24791">MSNDFPLKPGDTGTVAQLSLCAGGLVRTWTESSRLWSVPDDEYLRSVMGSGTIARTAREEHRFREVAILSEDTGTLWLQSRFPSPTDDGTLQVQGSIIELQPAHEPSESTYDDVRELLTQAIGHALNNNEYLLVEHGGWDAPPEPFCLFIVIPDGDGFVSIIETAPAPSGSEIWAPHIVAGHESTTLSAPANADTIEVAPLIMLDAIETWGLAPWDLALTFGTRQSPAV</sequence>
<accession>A0A1A0MK48</accession>
<dbReference type="AlphaFoldDB" id="A0A1A0MK48"/>
<gene>
    <name evidence="1" type="ORF">A5642_02320</name>
</gene>
<reference evidence="1 2" key="1">
    <citation type="submission" date="2016-06" db="EMBL/GenBank/DDBJ databases">
        <authorList>
            <person name="Kjaerup R.B."/>
            <person name="Dalgaard T.S."/>
            <person name="Juul-Madsen H.R."/>
        </authorList>
    </citation>
    <scope>NUCLEOTIDE SEQUENCE [LARGE SCALE GENOMIC DNA]</scope>
    <source>
        <strain evidence="1 2">1199456.5</strain>
    </source>
</reference>
<name>A0A1A0MK48_MYCMU</name>
<dbReference type="OrthoDB" id="4376098at2"/>
<evidence type="ECO:0000313" key="1">
    <source>
        <dbReference type="EMBL" id="OBA85441.1"/>
    </source>
</evidence>
<comment type="caution">
    <text evidence="1">The sequence shown here is derived from an EMBL/GenBank/DDBJ whole genome shotgun (WGS) entry which is preliminary data.</text>
</comment>
<dbReference type="RefSeq" id="WP_064859615.1">
    <property type="nucleotide sequence ID" value="NZ_LZSF01000179.1"/>
</dbReference>
<dbReference type="Proteomes" id="UP000093962">
    <property type="component" value="Unassembled WGS sequence"/>
</dbReference>
<evidence type="ECO:0000313" key="2">
    <source>
        <dbReference type="Proteomes" id="UP000093962"/>
    </source>
</evidence>